<dbReference type="OrthoDB" id="8051214at2759"/>
<sequence length="124" mass="13503">MQANTRPVANCSSKACSTLLIRCLAFTAFATQRYDVVAFVPLSEWSSINGDNSIFHQCFGSNKLVVRGIVDYIDDTGFASATLTCPGEVTGIKTERAVFFVTSTVTGHNTAFTNRKHTLEKMSP</sequence>
<dbReference type="EMBL" id="CAJNRD030001124">
    <property type="protein sequence ID" value="CAG5107190.1"/>
    <property type="molecule type" value="Genomic_DNA"/>
</dbReference>
<accession>A0A8J2HNC2</accession>
<organism evidence="1 2">
    <name type="scientific">Cotesia congregata</name>
    <name type="common">Parasitoid wasp</name>
    <name type="synonym">Apanteles congregatus</name>
    <dbReference type="NCBI Taxonomy" id="51543"/>
    <lineage>
        <taxon>Eukaryota</taxon>
        <taxon>Metazoa</taxon>
        <taxon>Ecdysozoa</taxon>
        <taxon>Arthropoda</taxon>
        <taxon>Hexapoda</taxon>
        <taxon>Insecta</taxon>
        <taxon>Pterygota</taxon>
        <taxon>Neoptera</taxon>
        <taxon>Endopterygota</taxon>
        <taxon>Hymenoptera</taxon>
        <taxon>Apocrita</taxon>
        <taxon>Ichneumonoidea</taxon>
        <taxon>Braconidae</taxon>
        <taxon>Microgastrinae</taxon>
        <taxon>Cotesia</taxon>
    </lineage>
</organism>
<reference evidence="1" key="1">
    <citation type="submission" date="2021-04" db="EMBL/GenBank/DDBJ databases">
        <authorList>
            <person name="Chebbi M.A.C M."/>
        </authorList>
    </citation>
    <scope>NUCLEOTIDE SEQUENCE</scope>
</reference>
<comment type="caution">
    <text evidence="1">The sequence shown here is derived from an EMBL/GenBank/DDBJ whole genome shotgun (WGS) entry which is preliminary data.</text>
</comment>
<evidence type="ECO:0000313" key="1">
    <source>
        <dbReference type="EMBL" id="CAG5107190.1"/>
    </source>
</evidence>
<name>A0A8J2HNC2_COTCN</name>
<protein>
    <submittedName>
        <fullName evidence="1">Uncharacterized protein</fullName>
    </submittedName>
</protein>
<evidence type="ECO:0000313" key="2">
    <source>
        <dbReference type="Proteomes" id="UP000786811"/>
    </source>
</evidence>
<dbReference type="AlphaFoldDB" id="A0A8J2HNC2"/>
<gene>
    <name evidence="1" type="ORF">HICCMSTLAB_LOCUS12625</name>
</gene>
<dbReference type="Proteomes" id="UP000786811">
    <property type="component" value="Unassembled WGS sequence"/>
</dbReference>
<keyword evidence="2" id="KW-1185">Reference proteome</keyword>
<proteinExistence type="predicted"/>